<keyword evidence="4" id="KW-0863">Zinc-finger</keyword>
<gene>
    <name evidence="7" type="primary">unknown_gene_3731</name>
    <name evidence="7" type="ORF">PHOROB_LOCUS3851</name>
</gene>
<sequence length="66" mass="8001">MVHDAVTYDDVHVDFTEEEWALLNPSQKCLYRDVMLDTYRNLTATGYIWDDHNMEEHCQTSKRHRR</sequence>
<evidence type="ECO:0000256" key="4">
    <source>
        <dbReference type="ARBA" id="ARBA00022771"/>
    </source>
</evidence>
<name>A0AAU9Z1J2_PHORO</name>
<dbReference type="Proteomes" id="UP001152836">
    <property type="component" value="Unassembled WGS sequence"/>
</dbReference>
<proteinExistence type="predicted"/>
<keyword evidence="8" id="KW-1185">Reference proteome</keyword>
<dbReference type="InterPro" id="IPR050758">
    <property type="entry name" value="Znf_C2H2-type"/>
</dbReference>
<dbReference type="AlphaFoldDB" id="A0AAU9Z1J2"/>
<dbReference type="EMBL" id="CALSGD010001081">
    <property type="protein sequence ID" value="CAH6781796.1"/>
    <property type="molecule type" value="Genomic_DNA"/>
</dbReference>
<dbReference type="Gene3D" id="6.10.140.140">
    <property type="match status" value="1"/>
</dbReference>
<feature type="domain" description="KRAB" evidence="6">
    <location>
        <begin position="6"/>
        <end position="66"/>
    </location>
</feature>
<evidence type="ECO:0000313" key="7">
    <source>
        <dbReference type="EMBL" id="CAH6781796.1"/>
    </source>
</evidence>
<keyword evidence="3" id="KW-0677">Repeat</keyword>
<evidence type="ECO:0000313" key="8">
    <source>
        <dbReference type="Proteomes" id="UP001152836"/>
    </source>
</evidence>
<dbReference type="InterPro" id="IPR001909">
    <property type="entry name" value="KRAB"/>
</dbReference>
<dbReference type="SUPFAM" id="SSF109640">
    <property type="entry name" value="KRAB domain (Kruppel-associated box)"/>
    <property type="match status" value="1"/>
</dbReference>
<accession>A0AAU9Z1J2</accession>
<comment type="subcellular location">
    <subcellularLocation>
        <location evidence="1">Nucleus</location>
    </subcellularLocation>
</comment>
<reference evidence="7" key="1">
    <citation type="submission" date="2022-06" db="EMBL/GenBank/DDBJ databases">
        <authorList>
            <person name="Andreotti S."/>
            <person name="Wyler E."/>
        </authorList>
    </citation>
    <scope>NUCLEOTIDE SEQUENCE</scope>
</reference>
<dbReference type="GO" id="GO:0006355">
    <property type="term" value="P:regulation of DNA-templated transcription"/>
    <property type="evidence" value="ECO:0007669"/>
    <property type="project" value="InterPro"/>
</dbReference>
<evidence type="ECO:0000259" key="6">
    <source>
        <dbReference type="PROSITE" id="PS50805"/>
    </source>
</evidence>
<dbReference type="GO" id="GO:0008270">
    <property type="term" value="F:zinc ion binding"/>
    <property type="evidence" value="ECO:0007669"/>
    <property type="project" value="UniProtKB-KW"/>
</dbReference>
<dbReference type="InterPro" id="IPR036051">
    <property type="entry name" value="KRAB_dom_sf"/>
</dbReference>
<dbReference type="GO" id="GO:0005634">
    <property type="term" value="C:nucleus"/>
    <property type="evidence" value="ECO:0007669"/>
    <property type="project" value="UniProtKB-SubCell"/>
</dbReference>
<dbReference type="Pfam" id="PF01352">
    <property type="entry name" value="KRAB"/>
    <property type="match status" value="1"/>
</dbReference>
<keyword evidence="5" id="KW-0862">Zinc</keyword>
<comment type="caution">
    <text evidence="7">The sequence shown here is derived from an EMBL/GenBank/DDBJ whole genome shotgun (WGS) entry which is preliminary data.</text>
</comment>
<organism evidence="7 8">
    <name type="scientific">Phodopus roborovskii</name>
    <name type="common">Roborovski's desert hamster</name>
    <name type="synonym">Cricetulus roborovskii</name>
    <dbReference type="NCBI Taxonomy" id="109678"/>
    <lineage>
        <taxon>Eukaryota</taxon>
        <taxon>Metazoa</taxon>
        <taxon>Chordata</taxon>
        <taxon>Craniata</taxon>
        <taxon>Vertebrata</taxon>
        <taxon>Euteleostomi</taxon>
        <taxon>Mammalia</taxon>
        <taxon>Eutheria</taxon>
        <taxon>Euarchontoglires</taxon>
        <taxon>Glires</taxon>
        <taxon>Rodentia</taxon>
        <taxon>Myomorpha</taxon>
        <taxon>Muroidea</taxon>
        <taxon>Cricetidae</taxon>
        <taxon>Cricetinae</taxon>
        <taxon>Phodopus</taxon>
    </lineage>
</organism>
<dbReference type="PANTHER" id="PTHR23234">
    <property type="entry name" value="ZNF44 PROTEIN"/>
    <property type="match status" value="1"/>
</dbReference>
<evidence type="ECO:0000256" key="2">
    <source>
        <dbReference type="ARBA" id="ARBA00022723"/>
    </source>
</evidence>
<keyword evidence="2" id="KW-0479">Metal-binding</keyword>
<dbReference type="PANTHER" id="PTHR23234:SF10">
    <property type="entry name" value="RIKEN CDNA 6720489N17 GENE-RELATED"/>
    <property type="match status" value="1"/>
</dbReference>
<evidence type="ECO:0000256" key="3">
    <source>
        <dbReference type="ARBA" id="ARBA00022737"/>
    </source>
</evidence>
<dbReference type="PROSITE" id="PS50805">
    <property type="entry name" value="KRAB"/>
    <property type="match status" value="1"/>
</dbReference>
<dbReference type="SMART" id="SM00349">
    <property type="entry name" value="KRAB"/>
    <property type="match status" value="1"/>
</dbReference>
<evidence type="ECO:0000256" key="5">
    <source>
        <dbReference type="ARBA" id="ARBA00022833"/>
    </source>
</evidence>
<dbReference type="CDD" id="cd07765">
    <property type="entry name" value="KRAB_A-box"/>
    <property type="match status" value="1"/>
</dbReference>
<evidence type="ECO:0000256" key="1">
    <source>
        <dbReference type="ARBA" id="ARBA00004123"/>
    </source>
</evidence>
<protein>
    <submittedName>
        <fullName evidence="7">Unknown_gene_3731 protein</fullName>
    </submittedName>
</protein>